<dbReference type="Gene3D" id="2.60.120.260">
    <property type="entry name" value="Galactose-binding domain-like"/>
    <property type="match status" value="1"/>
</dbReference>
<evidence type="ECO:0000256" key="1">
    <source>
        <dbReference type="ARBA" id="ARBA00023015"/>
    </source>
</evidence>
<dbReference type="PROSITE" id="PS00041">
    <property type="entry name" value="HTH_ARAC_FAMILY_1"/>
    <property type="match status" value="1"/>
</dbReference>
<sequence length="296" mass="34045">MGQDNINQIIEFVEENLLENYTLEDYVKRTGYSKFHLMRMFKRATGYTFYDYILSRRIAYASQYLLYTDISIIDLAFVLNFQSQEAFSRRFKSVYGLPPGKYRKLMSGLANDNKGEELMTSENIKGWTVTGTAPNLYETRLDAKVYHSGQKSALLSSKNDDATYNENTFGTLMQSISAKSYINKRVKFSAFIKTEEVDKCGVWARIDDVKYDILQFDNMMDRAIIGTNEWNYYSVVLDVSESAASMHFGVLLLGKGKVWIDQFKVEEVDLSIPNTDTLAKPQDLPSLPTNLDFEER</sequence>
<keyword evidence="5" id="KW-0614">Plasmid</keyword>
<keyword evidence="1" id="KW-0805">Transcription regulation</keyword>
<geneLocation type="plasmid" evidence="5">
    <name>p19Msa1047_11</name>
</geneLocation>
<organism evidence="5">
    <name type="scientific">Macrococcus psychrotolerans</name>
    <dbReference type="NCBI Taxonomy" id="3039389"/>
    <lineage>
        <taxon>Bacteria</taxon>
        <taxon>Bacillati</taxon>
        <taxon>Bacillota</taxon>
        <taxon>Bacilli</taxon>
        <taxon>Bacillales</taxon>
        <taxon>Staphylococcaceae</taxon>
        <taxon>Macrococcus</taxon>
    </lineage>
</organism>
<dbReference type="Pfam" id="PF12833">
    <property type="entry name" value="HTH_18"/>
    <property type="match status" value="1"/>
</dbReference>
<evidence type="ECO:0000256" key="3">
    <source>
        <dbReference type="ARBA" id="ARBA00023163"/>
    </source>
</evidence>
<dbReference type="InterPro" id="IPR050959">
    <property type="entry name" value="MarA-like"/>
</dbReference>
<name>A0AAT9P9P7_9STAP</name>
<gene>
    <name evidence="5" type="ORF">KYI10_11425</name>
</gene>
<evidence type="ECO:0000259" key="4">
    <source>
        <dbReference type="PROSITE" id="PS01124"/>
    </source>
</evidence>
<feature type="domain" description="HTH araC/xylS-type" evidence="4">
    <location>
        <begin position="7"/>
        <end position="105"/>
    </location>
</feature>
<protein>
    <submittedName>
        <fullName evidence="5">AraC family transcriptional regulator</fullName>
    </submittedName>
</protein>
<reference evidence="5" key="1">
    <citation type="submission" date="2024-06" db="EMBL/GenBank/DDBJ databases">
        <title>Prevalence and characterization of methicillin-resistant Macrococcus spp. in food producing animals and meat in Switzerland in 2019.</title>
        <authorList>
            <person name="Keller J.E."/>
            <person name="Schwendener S."/>
            <person name="Neuenschwander J."/>
            <person name="Overesch G."/>
            <person name="Perreten V."/>
        </authorList>
    </citation>
    <scope>NUCLEOTIDE SEQUENCE</scope>
    <source>
        <strain evidence="5">19Msa1099</strain>
        <plasmid evidence="5">p19Msa1047_11</plasmid>
    </source>
</reference>
<dbReference type="PROSITE" id="PS01124">
    <property type="entry name" value="HTH_ARAC_FAMILY_2"/>
    <property type="match status" value="1"/>
</dbReference>
<dbReference type="InterPro" id="IPR018060">
    <property type="entry name" value="HTH_AraC"/>
</dbReference>
<dbReference type="GO" id="GO:0043565">
    <property type="term" value="F:sequence-specific DNA binding"/>
    <property type="evidence" value="ECO:0007669"/>
    <property type="project" value="InterPro"/>
</dbReference>
<evidence type="ECO:0000313" key="5">
    <source>
        <dbReference type="EMBL" id="QYA34113.2"/>
    </source>
</evidence>
<evidence type="ECO:0000256" key="2">
    <source>
        <dbReference type="ARBA" id="ARBA00023125"/>
    </source>
</evidence>
<proteinExistence type="predicted"/>
<keyword evidence="2" id="KW-0238">DNA-binding</keyword>
<accession>A0AAT9P9P7</accession>
<dbReference type="EMBL" id="CP079956">
    <property type="protein sequence ID" value="QYA34113.2"/>
    <property type="molecule type" value="Genomic_DNA"/>
</dbReference>
<keyword evidence="3" id="KW-0804">Transcription</keyword>
<dbReference type="SUPFAM" id="SSF46689">
    <property type="entry name" value="Homeodomain-like"/>
    <property type="match status" value="2"/>
</dbReference>
<dbReference type="InterPro" id="IPR018062">
    <property type="entry name" value="HTH_AraC-typ_CS"/>
</dbReference>
<dbReference type="GO" id="GO:0003700">
    <property type="term" value="F:DNA-binding transcription factor activity"/>
    <property type="evidence" value="ECO:0007669"/>
    <property type="project" value="InterPro"/>
</dbReference>
<dbReference type="PANTHER" id="PTHR47504">
    <property type="entry name" value="RIGHT ORIGIN-BINDING PROTEIN"/>
    <property type="match status" value="1"/>
</dbReference>
<dbReference type="PANTHER" id="PTHR47504:SF6">
    <property type="entry name" value="ARAC-FAMILY TRANSCRIPTIONAL REGULATOR"/>
    <property type="match status" value="1"/>
</dbReference>
<dbReference type="InterPro" id="IPR009057">
    <property type="entry name" value="Homeodomain-like_sf"/>
</dbReference>
<dbReference type="Gene3D" id="1.10.10.60">
    <property type="entry name" value="Homeodomain-like"/>
    <property type="match status" value="2"/>
</dbReference>
<dbReference type="SMART" id="SM00342">
    <property type="entry name" value="HTH_ARAC"/>
    <property type="match status" value="1"/>
</dbReference>
<dbReference type="AlphaFoldDB" id="A0AAT9P9P7"/>